<feature type="compositionally biased region" description="Basic and acidic residues" evidence="1">
    <location>
        <begin position="130"/>
        <end position="148"/>
    </location>
</feature>
<evidence type="ECO:0000313" key="3">
    <source>
        <dbReference type="EMBL" id="MFC3110867.1"/>
    </source>
</evidence>
<proteinExistence type="predicted"/>
<name>A0ABV7FAY0_9BURK</name>
<dbReference type="InterPro" id="IPR021104">
    <property type="entry name" value="KfrA_DNA-bd_N"/>
</dbReference>
<keyword evidence="3" id="KW-0238">DNA-binding</keyword>
<feature type="domain" description="KfrA N-terminal DNA-binding" evidence="2">
    <location>
        <begin position="8"/>
        <end position="117"/>
    </location>
</feature>
<comment type="caution">
    <text evidence="3">The sequence shown here is derived from an EMBL/GenBank/DDBJ whole genome shotgun (WGS) entry which is preliminary data.</text>
</comment>
<sequence length="345" mass="38790">MARTGLYKSDVKKARDSLLAQSKNPSVDAVRVALGNTGSKTTIHKYLKELEEEGGGTEGRKASISEALQDLVARLAVQLQEEANARIDTIRAHSADKEKQHSEALTALQKDLHVLSGQLKQAEAAMHQEATAHSHTRETLQRETISRHTLEQQVTDLKERLAENEAHRRSLEEKHQHARDALEHYRQSVKEQRDQDQRRHEQQIQQLQAEMRQLQQSLIVKQDDVTRLNQEGARLVADLAHAQSALYDQQTRGRQFEQKLEALQAVEQYGKAVAARLADKEIQTQAQREQLELSNARVGALTSRVRDLELALAAADAKLAAQQGVAAELRAYLDGRDRVSENQTN</sequence>
<evidence type="ECO:0000313" key="4">
    <source>
        <dbReference type="Proteomes" id="UP001595530"/>
    </source>
</evidence>
<organism evidence="3 4">
    <name type="scientific">Undibacterium arcticum</name>
    <dbReference type="NCBI Taxonomy" id="1762892"/>
    <lineage>
        <taxon>Bacteria</taxon>
        <taxon>Pseudomonadati</taxon>
        <taxon>Pseudomonadota</taxon>
        <taxon>Betaproteobacteria</taxon>
        <taxon>Burkholderiales</taxon>
        <taxon>Oxalobacteraceae</taxon>
        <taxon>Undibacterium</taxon>
    </lineage>
</organism>
<dbReference type="EMBL" id="JBHRTP010000091">
    <property type="protein sequence ID" value="MFC3110867.1"/>
    <property type="molecule type" value="Genomic_DNA"/>
</dbReference>
<keyword evidence="4" id="KW-1185">Reference proteome</keyword>
<evidence type="ECO:0000256" key="1">
    <source>
        <dbReference type="SAM" id="MobiDB-lite"/>
    </source>
</evidence>
<evidence type="ECO:0000259" key="2">
    <source>
        <dbReference type="Pfam" id="PF11740"/>
    </source>
</evidence>
<reference evidence="4" key="1">
    <citation type="journal article" date="2019" name="Int. J. Syst. Evol. Microbiol.">
        <title>The Global Catalogue of Microorganisms (GCM) 10K type strain sequencing project: providing services to taxonomists for standard genome sequencing and annotation.</title>
        <authorList>
            <consortium name="The Broad Institute Genomics Platform"/>
            <consortium name="The Broad Institute Genome Sequencing Center for Infectious Disease"/>
            <person name="Wu L."/>
            <person name="Ma J."/>
        </authorList>
    </citation>
    <scope>NUCLEOTIDE SEQUENCE [LARGE SCALE GENOMIC DNA]</scope>
    <source>
        <strain evidence="4">KCTC 42986</strain>
    </source>
</reference>
<dbReference type="GO" id="GO:0003677">
    <property type="term" value="F:DNA binding"/>
    <property type="evidence" value="ECO:0007669"/>
    <property type="project" value="UniProtKB-KW"/>
</dbReference>
<dbReference type="RefSeq" id="WP_390333070.1">
    <property type="nucleotide sequence ID" value="NZ_JBHRTP010000091.1"/>
</dbReference>
<dbReference type="Proteomes" id="UP001595530">
    <property type="component" value="Unassembled WGS sequence"/>
</dbReference>
<dbReference type="Pfam" id="PF11740">
    <property type="entry name" value="KfrA_N"/>
    <property type="match status" value="1"/>
</dbReference>
<protein>
    <submittedName>
        <fullName evidence="3">DNA-binding protein</fullName>
    </submittedName>
</protein>
<accession>A0ABV7FAY0</accession>
<gene>
    <name evidence="3" type="ORF">ACFOFO_23425</name>
</gene>
<feature type="region of interest" description="Disordered" evidence="1">
    <location>
        <begin position="127"/>
        <end position="148"/>
    </location>
</feature>